<evidence type="ECO:0000313" key="10">
    <source>
        <dbReference type="EMBL" id="RXK55568.1"/>
    </source>
</evidence>
<keyword evidence="5 10" id="KW-0418">Kinase</keyword>
<keyword evidence="4" id="KW-0808">Transferase</keyword>
<dbReference type="AlphaFoldDB" id="A0A4Q1C9E5"/>
<keyword evidence="8" id="KW-0472">Membrane</keyword>
<keyword evidence="11" id="KW-1185">Reference proteome</keyword>
<dbReference type="EMBL" id="SDHX01000001">
    <property type="protein sequence ID" value="RXK55568.1"/>
    <property type="molecule type" value="Genomic_DNA"/>
</dbReference>
<dbReference type="GO" id="GO:0000155">
    <property type="term" value="F:phosphorelay sensor kinase activity"/>
    <property type="evidence" value="ECO:0007669"/>
    <property type="project" value="InterPro"/>
</dbReference>
<evidence type="ECO:0000256" key="4">
    <source>
        <dbReference type="ARBA" id="ARBA00022679"/>
    </source>
</evidence>
<sequence>MSPVTRRIVAYWLLLLVATLVAGGGGMLLLKREEARLAEQRADTTAARRAALVARAGLVAENVELIVGDMQAGLLETLATFPADGLNETLADWQRANPLVRTAFRTLPDGTILHPARTAADEEAQGFRRRFGLILSESAPWLAKDAPVKAKAFAESELATQSNEADFARQQVFSNRERTQSARRDARETSKISNYSRPAETQLYADAGPQAAAAPSVSSLSADKKLAEGKRTKALLDDALLAKAVAEPAAPGRSGWATGNAAGRPYLLGWVEMPAAGEFRGVEVELAALIARLAGGLPAVTGTGEGYLLRDERGRVMHQAGRVPADGGEPVVRLPVAEGALPGWEVAAFLESPPDESADGGSGFFLFGSLLAATLGVAILAGGSLLLWQARRSEAEAAQKTSFVANVSHEFKTPLTTIRLYAELLEQGRVAGEDKRTDYLRTIGRETQRLARLVGNALEFSRLEQGKKKFERVSLDAAAALGRLLDTHVPRLAEAGLRVERKLPGGSVMLTTDADALEQIVLNLLDNAAKYAASGGEVTVELLPGAGHGARVRVLDRGPGVPADHRERIFEKFHRVDDALTAEQTGTGLGLSIARQLARGLGGDLHCEPREGGGAAFILDLP</sequence>
<dbReference type="SUPFAM" id="SSF55874">
    <property type="entry name" value="ATPase domain of HSP90 chaperone/DNA topoisomerase II/histidine kinase"/>
    <property type="match status" value="1"/>
</dbReference>
<keyword evidence="8" id="KW-0812">Transmembrane</keyword>
<gene>
    <name evidence="10" type="ORF">ESB00_06660</name>
</gene>
<keyword evidence="6" id="KW-0902">Two-component regulatory system</keyword>
<evidence type="ECO:0000256" key="5">
    <source>
        <dbReference type="ARBA" id="ARBA00022777"/>
    </source>
</evidence>
<feature type="region of interest" description="Disordered" evidence="7">
    <location>
        <begin position="165"/>
        <end position="199"/>
    </location>
</feature>
<dbReference type="CDD" id="cd00075">
    <property type="entry name" value="HATPase"/>
    <property type="match status" value="1"/>
</dbReference>
<evidence type="ECO:0000256" key="7">
    <source>
        <dbReference type="SAM" id="MobiDB-lite"/>
    </source>
</evidence>
<keyword evidence="3" id="KW-0597">Phosphoprotein</keyword>
<feature type="domain" description="Histidine kinase" evidence="9">
    <location>
        <begin position="406"/>
        <end position="622"/>
    </location>
</feature>
<dbReference type="OrthoDB" id="9813151at2"/>
<proteinExistence type="predicted"/>
<dbReference type="InterPro" id="IPR005467">
    <property type="entry name" value="His_kinase_dom"/>
</dbReference>
<name>A0A4Q1C9E5_9BACT</name>
<feature type="transmembrane region" description="Helical" evidence="8">
    <location>
        <begin position="364"/>
        <end position="388"/>
    </location>
</feature>
<dbReference type="PANTHER" id="PTHR43711:SF1">
    <property type="entry name" value="HISTIDINE KINASE 1"/>
    <property type="match status" value="1"/>
</dbReference>
<dbReference type="SMART" id="SM00387">
    <property type="entry name" value="HATPase_c"/>
    <property type="match status" value="1"/>
</dbReference>
<dbReference type="SUPFAM" id="SSF47384">
    <property type="entry name" value="Homodimeric domain of signal transducing histidine kinase"/>
    <property type="match status" value="1"/>
</dbReference>
<dbReference type="Pfam" id="PF00512">
    <property type="entry name" value="HisKA"/>
    <property type="match status" value="1"/>
</dbReference>
<dbReference type="InterPro" id="IPR036890">
    <property type="entry name" value="HATPase_C_sf"/>
</dbReference>
<dbReference type="PANTHER" id="PTHR43711">
    <property type="entry name" value="TWO-COMPONENT HISTIDINE KINASE"/>
    <property type="match status" value="1"/>
</dbReference>
<organism evidence="10 11">
    <name type="scientific">Oleiharenicola lentus</name>
    <dbReference type="NCBI Taxonomy" id="2508720"/>
    <lineage>
        <taxon>Bacteria</taxon>
        <taxon>Pseudomonadati</taxon>
        <taxon>Verrucomicrobiota</taxon>
        <taxon>Opitutia</taxon>
        <taxon>Opitutales</taxon>
        <taxon>Opitutaceae</taxon>
        <taxon>Oleiharenicola</taxon>
    </lineage>
</organism>
<evidence type="ECO:0000256" key="6">
    <source>
        <dbReference type="ARBA" id="ARBA00023012"/>
    </source>
</evidence>
<dbReference type="PRINTS" id="PR00344">
    <property type="entry name" value="BCTRLSENSOR"/>
</dbReference>
<dbReference type="RefSeq" id="WP_129046933.1">
    <property type="nucleotide sequence ID" value="NZ_SDHX01000001.1"/>
</dbReference>
<reference evidence="10 11" key="1">
    <citation type="submission" date="2019-01" db="EMBL/GenBank/DDBJ databases">
        <title>Lacunisphaera sp. strain TWA-58.</title>
        <authorList>
            <person name="Chen W.-M."/>
        </authorList>
    </citation>
    <scope>NUCLEOTIDE SEQUENCE [LARGE SCALE GENOMIC DNA]</scope>
    <source>
        <strain evidence="10 11">TWA-58</strain>
    </source>
</reference>
<dbReference type="EC" id="2.7.13.3" evidence="2"/>
<dbReference type="CDD" id="cd00082">
    <property type="entry name" value="HisKA"/>
    <property type="match status" value="1"/>
</dbReference>
<feature type="compositionally biased region" description="Basic and acidic residues" evidence="7">
    <location>
        <begin position="175"/>
        <end position="190"/>
    </location>
</feature>
<evidence type="ECO:0000256" key="2">
    <source>
        <dbReference type="ARBA" id="ARBA00012438"/>
    </source>
</evidence>
<comment type="caution">
    <text evidence="10">The sequence shown here is derived from an EMBL/GenBank/DDBJ whole genome shotgun (WGS) entry which is preliminary data.</text>
</comment>
<dbReference type="InterPro" id="IPR004358">
    <property type="entry name" value="Sig_transdc_His_kin-like_C"/>
</dbReference>
<accession>A0A4Q1C9E5</accession>
<keyword evidence="8" id="KW-1133">Transmembrane helix</keyword>
<dbReference type="Gene3D" id="3.30.565.10">
    <property type="entry name" value="Histidine kinase-like ATPase, C-terminal domain"/>
    <property type="match status" value="1"/>
</dbReference>
<dbReference type="SMART" id="SM00388">
    <property type="entry name" value="HisKA"/>
    <property type="match status" value="1"/>
</dbReference>
<dbReference type="Pfam" id="PF02518">
    <property type="entry name" value="HATPase_c"/>
    <property type="match status" value="1"/>
</dbReference>
<evidence type="ECO:0000256" key="3">
    <source>
        <dbReference type="ARBA" id="ARBA00022553"/>
    </source>
</evidence>
<dbReference type="InterPro" id="IPR036097">
    <property type="entry name" value="HisK_dim/P_sf"/>
</dbReference>
<comment type="catalytic activity">
    <reaction evidence="1">
        <text>ATP + protein L-histidine = ADP + protein N-phospho-L-histidine.</text>
        <dbReference type="EC" id="2.7.13.3"/>
    </reaction>
</comment>
<dbReference type="PROSITE" id="PS50109">
    <property type="entry name" value="HIS_KIN"/>
    <property type="match status" value="1"/>
</dbReference>
<evidence type="ECO:0000313" key="11">
    <source>
        <dbReference type="Proteomes" id="UP000290218"/>
    </source>
</evidence>
<evidence type="ECO:0000256" key="8">
    <source>
        <dbReference type="SAM" id="Phobius"/>
    </source>
</evidence>
<dbReference type="InterPro" id="IPR003661">
    <property type="entry name" value="HisK_dim/P_dom"/>
</dbReference>
<dbReference type="FunFam" id="1.10.287.130:FF:000001">
    <property type="entry name" value="Two-component sensor histidine kinase"/>
    <property type="match status" value="1"/>
</dbReference>
<dbReference type="InterPro" id="IPR003594">
    <property type="entry name" value="HATPase_dom"/>
</dbReference>
<dbReference type="Gene3D" id="1.10.287.130">
    <property type="match status" value="1"/>
</dbReference>
<evidence type="ECO:0000259" key="9">
    <source>
        <dbReference type="PROSITE" id="PS50109"/>
    </source>
</evidence>
<dbReference type="Proteomes" id="UP000290218">
    <property type="component" value="Unassembled WGS sequence"/>
</dbReference>
<evidence type="ECO:0000256" key="1">
    <source>
        <dbReference type="ARBA" id="ARBA00000085"/>
    </source>
</evidence>
<dbReference type="InterPro" id="IPR050736">
    <property type="entry name" value="Sensor_HK_Regulatory"/>
</dbReference>
<protein>
    <recommendedName>
        <fullName evidence="2">histidine kinase</fullName>
        <ecNumber evidence="2">2.7.13.3</ecNumber>
    </recommendedName>
</protein>